<dbReference type="PROSITE" id="PS50044">
    <property type="entry name" value="SIGMA54_3"/>
    <property type="match status" value="1"/>
</dbReference>
<dbReference type="InterPro" id="IPR000394">
    <property type="entry name" value="RNA_pol_sigma_54"/>
</dbReference>
<dbReference type="Gene3D" id="1.10.10.60">
    <property type="entry name" value="Homeodomain-like"/>
    <property type="match status" value="1"/>
</dbReference>
<evidence type="ECO:0000313" key="13">
    <source>
        <dbReference type="Proteomes" id="UP000001208"/>
    </source>
</evidence>
<dbReference type="Proteomes" id="UP000001208">
    <property type="component" value="Chromosome"/>
</dbReference>
<dbReference type="Gene3D" id="1.10.260.40">
    <property type="entry name" value="lambda repressor-like DNA-binding domains"/>
    <property type="match status" value="1"/>
</dbReference>
<evidence type="ECO:0000256" key="9">
    <source>
        <dbReference type="SAM" id="MobiDB-lite"/>
    </source>
</evidence>
<reference evidence="12 13" key="1">
    <citation type="submission" date="2008-06" db="EMBL/GenBank/DDBJ databases">
        <title>Complete sequence of Chloroherpeton thalassium ATCC 35110.</title>
        <authorList>
            <consortium name="US DOE Joint Genome Institute"/>
            <person name="Lucas S."/>
            <person name="Copeland A."/>
            <person name="Lapidus A."/>
            <person name="Glavina del Rio T."/>
            <person name="Dalin E."/>
            <person name="Tice H."/>
            <person name="Bruce D."/>
            <person name="Goodwin L."/>
            <person name="Pitluck S."/>
            <person name="Schmutz J."/>
            <person name="Larimer F."/>
            <person name="Land M."/>
            <person name="Hauser L."/>
            <person name="Kyrpides N."/>
            <person name="Mikhailova N."/>
            <person name="Liu Z."/>
            <person name="Li T."/>
            <person name="Zhao F."/>
            <person name="Overmann J."/>
            <person name="Bryant D.A."/>
            <person name="Richardson P."/>
        </authorList>
    </citation>
    <scope>NUCLEOTIDE SEQUENCE [LARGE SCALE GENOMIC DNA]</scope>
    <source>
        <strain evidence="13">ATCC 35110 / GB-78</strain>
    </source>
</reference>
<feature type="compositionally biased region" description="Acidic residues" evidence="9">
    <location>
        <begin position="43"/>
        <end position="60"/>
    </location>
</feature>
<dbReference type="GO" id="GO:0003677">
    <property type="term" value="F:DNA binding"/>
    <property type="evidence" value="ECO:0007669"/>
    <property type="project" value="UniProtKB-KW"/>
</dbReference>
<feature type="compositionally biased region" description="Basic and acidic residues" evidence="9">
    <location>
        <begin position="74"/>
        <end position="84"/>
    </location>
</feature>
<dbReference type="PANTHER" id="PTHR32248:SF4">
    <property type="entry name" value="RNA POLYMERASE SIGMA-54 FACTOR"/>
    <property type="match status" value="1"/>
</dbReference>
<evidence type="ECO:0000256" key="4">
    <source>
        <dbReference type="ARBA" id="ARBA00022695"/>
    </source>
</evidence>
<dbReference type="InterPro" id="IPR010982">
    <property type="entry name" value="Lambda_DNA-bd_dom_sf"/>
</dbReference>
<sequence length="517" mass="59895">MNTQSLSQRQVQTMRLSPQQLLYTKLLQLPLIQLEQRVKQELEENPMLEEFSESDEEAGQPEEMATDLSQNNDDENKLNEKSEQNEEDLYIAEKPTKDEPLPKDDDYTKEFDQEIEEYFPDGDEEGFNVPSFREEPSDESYFQPVFHESFTERVLNDLRYQDVTEKELAIAEEIVGNIDEDGYLRCPIEVIADGLMTTGIEVTEAEILKVLEKIWYIDPVGIGARNLQECLLIQLEAKYQRTEDIDDTLYEQAKLILNKYYHEFTMKHFEKLMTLLSISPEELTQALLLIQSFNPKPGGDVSASSNYIIPDFIVTFDGKNLVAFSNERNSFQIRISEQYKPLLEDKSQPKGAKEFVRNKYEAAKNFMTAIEMRRQTLQRVMNALLNLQYEFFTIGPNRLKPMILKDVAEVAGVDISTVSRVVNGKYVQAHKGILELKYFFSTGLETESGDEISNKLIKEKIKSFIEKEDTRKPLSDDKISEMLQQNGFKVARRTVAKYREQMNIPVARLRKQIQSLK</sequence>
<dbReference type="HOGENOM" id="CLU_020569_0_1_10"/>
<comment type="similarity">
    <text evidence="1">Belongs to the sigma-54 factor family.</text>
</comment>
<keyword evidence="4" id="KW-0548">Nucleotidyltransferase</keyword>
<dbReference type="AlphaFoldDB" id="B3QT08"/>
<dbReference type="CDD" id="cd01392">
    <property type="entry name" value="HTH_LacI"/>
    <property type="match status" value="1"/>
</dbReference>
<dbReference type="GO" id="GO:0001216">
    <property type="term" value="F:DNA-binding transcription activator activity"/>
    <property type="evidence" value="ECO:0007669"/>
    <property type="project" value="InterPro"/>
</dbReference>
<dbReference type="GO" id="GO:0006352">
    <property type="term" value="P:DNA-templated transcription initiation"/>
    <property type="evidence" value="ECO:0007669"/>
    <property type="project" value="InterPro"/>
</dbReference>
<evidence type="ECO:0000256" key="2">
    <source>
        <dbReference type="ARBA" id="ARBA00022478"/>
    </source>
</evidence>
<evidence type="ECO:0000256" key="8">
    <source>
        <dbReference type="ARBA" id="ARBA00023163"/>
    </source>
</evidence>
<feature type="region of interest" description="Disordered" evidence="9">
    <location>
        <begin position="43"/>
        <end position="104"/>
    </location>
</feature>
<dbReference type="GO" id="GO:0016987">
    <property type="term" value="F:sigma factor activity"/>
    <property type="evidence" value="ECO:0007669"/>
    <property type="project" value="UniProtKB-KW"/>
</dbReference>
<dbReference type="GO" id="GO:0000428">
    <property type="term" value="C:DNA-directed RNA polymerase complex"/>
    <property type="evidence" value="ECO:0007669"/>
    <property type="project" value="UniProtKB-KW"/>
</dbReference>
<dbReference type="PROSITE" id="PS00718">
    <property type="entry name" value="SIGMA54_2"/>
    <property type="match status" value="1"/>
</dbReference>
<organism evidence="12 13">
    <name type="scientific">Chloroherpeton thalassium (strain ATCC 35110 / GB-78)</name>
    <dbReference type="NCBI Taxonomy" id="517418"/>
    <lineage>
        <taxon>Bacteria</taxon>
        <taxon>Pseudomonadati</taxon>
        <taxon>Chlorobiota</taxon>
        <taxon>Chlorobiia</taxon>
        <taxon>Chlorobiales</taxon>
        <taxon>Chloroherpetonaceae</taxon>
        <taxon>Chloroherpeton</taxon>
    </lineage>
</organism>
<dbReference type="InterPro" id="IPR000843">
    <property type="entry name" value="HTH_LacI"/>
</dbReference>
<dbReference type="STRING" id="517418.Ctha_0180"/>
<keyword evidence="6" id="KW-0731">Sigma factor</keyword>
<evidence type="ECO:0000256" key="7">
    <source>
        <dbReference type="ARBA" id="ARBA00023125"/>
    </source>
</evidence>
<dbReference type="eggNOG" id="COG1508">
    <property type="taxonomic scope" value="Bacteria"/>
</dbReference>
<evidence type="ECO:0000256" key="1">
    <source>
        <dbReference type="ARBA" id="ARBA00008798"/>
    </source>
</evidence>
<dbReference type="InterPro" id="IPR007634">
    <property type="entry name" value="RNA_pol_sigma_54_DNA-bd"/>
</dbReference>
<feature type="domain" description="RNA polymerase sigma factor 54 DNA-binding" evidence="10">
    <location>
        <begin position="354"/>
        <end position="512"/>
    </location>
</feature>
<dbReference type="InterPro" id="IPR038709">
    <property type="entry name" value="RpoN_core-bd_sf"/>
</dbReference>
<keyword evidence="8" id="KW-0804">Transcription</keyword>
<gene>
    <name evidence="12" type="ordered locus">Ctha_0180</name>
</gene>
<dbReference type="KEGG" id="cts:Ctha_0180"/>
<evidence type="ECO:0000256" key="3">
    <source>
        <dbReference type="ARBA" id="ARBA00022679"/>
    </source>
</evidence>
<dbReference type="PANTHER" id="PTHR32248">
    <property type="entry name" value="RNA POLYMERASE SIGMA-54 FACTOR"/>
    <property type="match status" value="1"/>
</dbReference>
<dbReference type="Pfam" id="PF00309">
    <property type="entry name" value="Sigma54_AID"/>
    <property type="match status" value="1"/>
</dbReference>
<dbReference type="NCBIfam" id="TIGR02395">
    <property type="entry name" value="rpoN_sigma"/>
    <property type="match status" value="1"/>
</dbReference>
<keyword evidence="7" id="KW-0238">DNA-binding</keyword>
<evidence type="ECO:0000256" key="6">
    <source>
        <dbReference type="ARBA" id="ARBA00023082"/>
    </source>
</evidence>
<dbReference type="OrthoDB" id="9814402at2"/>
<keyword evidence="13" id="KW-1185">Reference proteome</keyword>
<keyword evidence="5" id="KW-0805">Transcription regulation</keyword>
<dbReference type="EMBL" id="CP001100">
    <property type="protein sequence ID" value="ACF12651.1"/>
    <property type="molecule type" value="Genomic_DNA"/>
</dbReference>
<dbReference type="RefSeq" id="WP_012498735.1">
    <property type="nucleotide sequence ID" value="NC_011026.1"/>
</dbReference>
<dbReference type="GO" id="GO:0016779">
    <property type="term" value="F:nucleotidyltransferase activity"/>
    <property type="evidence" value="ECO:0007669"/>
    <property type="project" value="UniProtKB-KW"/>
</dbReference>
<evidence type="ECO:0000313" key="12">
    <source>
        <dbReference type="EMBL" id="ACF12651.1"/>
    </source>
</evidence>
<evidence type="ECO:0000259" key="11">
    <source>
        <dbReference type="Pfam" id="PF04963"/>
    </source>
</evidence>
<evidence type="ECO:0000256" key="5">
    <source>
        <dbReference type="ARBA" id="ARBA00023015"/>
    </source>
</evidence>
<feature type="compositionally biased region" description="Basic and acidic residues" evidence="9">
    <location>
        <begin position="94"/>
        <end position="104"/>
    </location>
</feature>
<feature type="domain" description="RNA polymerase sigma factor 54 core-binding" evidence="11">
    <location>
        <begin position="147"/>
        <end position="339"/>
    </location>
</feature>
<dbReference type="Pfam" id="PF04963">
    <property type="entry name" value="Sigma54_CBD"/>
    <property type="match status" value="1"/>
</dbReference>
<protein>
    <submittedName>
        <fullName evidence="12">RNA polymerase, sigma 54 subunit, RpoN</fullName>
    </submittedName>
</protein>
<keyword evidence="2" id="KW-0240">DNA-directed RNA polymerase</keyword>
<dbReference type="PRINTS" id="PR00045">
    <property type="entry name" value="SIGMA54FCT"/>
</dbReference>
<name>B3QT08_CHLT3</name>
<evidence type="ECO:0000259" key="10">
    <source>
        <dbReference type="Pfam" id="PF04552"/>
    </source>
</evidence>
<proteinExistence type="inferred from homology"/>
<dbReference type="PIRSF" id="PIRSF000774">
    <property type="entry name" value="RpoN"/>
    <property type="match status" value="1"/>
</dbReference>
<dbReference type="Gene3D" id="1.10.10.1330">
    <property type="entry name" value="RNA polymerase sigma-54 factor, core-binding domain"/>
    <property type="match status" value="1"/>
</dbReference>
<dbReference type="InterPro" id="IPR007046">
    <property type="entry name" value="RNA_pol_sigma_54_core-bd"/>
</dbReference>
<accession>B3QT08</accession>
<dbReference type="Pfam" id="PF04552">
    <property type="entry name" value="Sigma54_DBD"/>
    <property type="match status" value="1"/>
</dbReference>
<keyword evidence="3" id="KW-0808">Transferase</keyword>